<name>A0ABZ0Y4P0_9BURK</name>
<feature type="compositionally biased region" description="Pro residues" evidence="1">
    <location>
        <begin position="363"/>
        <end position="379"/>
    </location>
</feature>
<evidence type="ECO:0000313" key="3">
    <source>
        <dbReference type="EMBL" id="WQH06275.1"/>
    </source>
</evidence>
<organism evidence="3 4">
    <name type="scientific">Duganella zoogloeoides</name>
    <dbReference type="NCBI Taxonomy" id="75659"/>
    <lineage>
        <taxon>Bacteria</taxon>
        <taxon>Pseudomonadati</taxon>
        <taxon>Pseudomonadota</taxon>
        <taxon>Betaproteobacteria</taxon>
        <taxon>Burkholderiales</taxon>
        <taxon>Oxalobacteraceae</taxon>
        <taxon>Telluria group</taxon>
        <taxon>Duganella</taxon>
    </lineage>
</organism>
<accession>A0ABZ0Y4P0</accession>
<dbReference type="GeneID" id="43163950"/>
<dbReference type="Proteomes" id="UP001326110">
    <property type="component" value="Chromosome"/>
</dbReference>
<dbReference type="Pfam" id="PF15887">
    <property type="entry name" value="Peptidase_Mx"/>
    <property type="match status" value="1"/>
</dbReference>
<feature type="region of interest" description="Disordered" evidence="1">
    <location>
        <begin position="358"/>
        <end position="389"/>
    </location>
</feature>
<feature type="domain" description="Zinc-ribbon" evidence="2">
    <location>
        <begin position="4"/>
        <end position="97"/>
    </location>
</feature>
<dbReference type="PIRSF" id="PIRSF012641">
    <property type="entry name" value="UCP012641"/>
    <property type="match status" value="1"/>
</dbReference>
<protein>
    <submittedName>
        <fullName evidence="3">Zinc-binding peptidase</fullName>
    </submittedName>
</protein>
<dbReference type="Pfam" id="PF10005">
    <property type="entry name" value="Zn_ribbon_DZR_6"/>
    <property type="match status" value="1"/>
</dbReference>
<evidence type="ECO:0000313" key="4">
    <source>
        <dbReference type="Proteomes" id="UP001326110"/>
    </source>
</evidence>
<sequence>MKTFHCDKCSQQVFFENTHCSNCDSMLGFEPALRTINAYEAADNGLWSSLNKRDAGKLYKQCGNYVEHNVCNWMIPADDPHELCESCQLTVVIPTLSSEKNHILWSRLETAKRRLLFSLAALNLTPDSKEDAPDTGLAFQFLEDGATPDECVMTGHDDGLITLNIAEADPAERERTREQMHERYRTLLGHFRHESGHYYFDRLVVDTPWIDSFRTLFGDERADYSEALKRHYEHGPVADWEERFVSSYASSHPWEDWAETWAHYLHMIDTLETAHSCGLSLKPAKADEPSLDGVTLPTTRVETFDDTISDWFALTYVLNSLNRSIGMPDSYPFKLSTPVLEKLTFVHKVVASYKQTGIRNLPKPAPKPAAPASPPPPASAPAATPVRTG</sequence>
<evidence type="ECO:0000256" key="1">
    <source>
        <dbReference type="SAM" id="MobiDB-lite"/>
    </source>
</evidence>
<dbReference type="InterPro" id="IPR031321">
    <property type="entry name" value="UCP012641"/>
</dbReference>
<keyword evidence="4" id="KW-1185">Reference proteome</keyword>
<evidence type="ECO:0000259" key="2">
    <source>
        <dbReference type="Pfam" id="PF10005"/>
    </source>
</evidence>
<reference evidence="3 4" key="1">
    <citation type="submission" date="2023-11" db="EMBL/GenBank/DDBJ databases">
        <title>MicrobeMod: A computational toolkit for identifying prokaryotic methylation and restriction-modification with nanopore sequencing.</title>
        <authorList>
            <person name="Crits-Christoph A."/>
            <person name="Kang S.C."/>
            <person name="Lee H."/>
            <person name="Ostrov N."/>
        </authorList>
    </citation>
    <scope>NUCLEOTIDE SEQUENCE [LARGE SCALE GENOMIC DNA]</scope>
    <source>
        <strain evidence="3 4">ATCC 25935</strain>
    </source>
</reference>
<dbReference type="EMBL" id="CP140152">
    <property type="protein sequence ID" value="WQH06275.1"/>
    <property type="molecule type" value="Genomic_DNA"/>
</dbReference>
<dbReference type="InterPro" id="IPR011201">
    <property type="entry name" value="Zinc-ribbon_6_bact"/>
</dbReference>
<proteinExistence type="predicted"/>
<gene>
    <name evidence="3" type="ORF">SR858_08105</name>
</gene>
<dbReference type="Gene3D" id="3.40.390.70">
    <property type="match status" value="1"/>
</dbReference>
<dbReference type="RefSeq" id="WP_040377815.1">
    <property type="nucleotide sequence ID" value="NZ_CP140152.1"/>
</dbReference>